<dbReference type="Proteomes" id="UP000176037">
    <property type="component" value="Unassembled WGS sequence"/>
</dbReference>
<protein>
    <recommendedName>
        <fullName evidence="4">Phage shock protein B</fullName>
    </recommendedName>
</protein>
<feature type="coiled-coil region" evidence="1">
    <location>
        <begin position="30"/>
        <end position="57"/>
    </location>
</feature>
<dbReference type="STRING" id="1856405.BFC17_13155"/>
<keyword evidence="3" id="KW-1185">Reference proteome</keyword>
<evidence type="ECO:0000256" key="1">
    <source>
        <dbReference type="SAM" id="Coils"/>
    </source>
</evidence>
<evidence type="ECO:0000313" key="2">
    <source>
        <dbReference type="EMBL" id="OFI34543.1"/>
    </source>
</evidence>
<keyword evidence="1" id="KW-0175">Coiled coil</keyword>
<sequence>MSFWTAIVVIVAISALASMITSISKHKSKHAGASDNTEALEKEIAQLKERIATLEKIVTDPGYDLKKQFKDLENDKVA</sequence>
<proteinExistence type="predicted"/>
<evidence type="ECO:0000313" key="3">
    <source>
        <dbReference type="Proteomes" id="UP000176037"/>
    </source>
</evidence>
<dbReference type="OrthoDB" id="5772882at2"/>
<name>A0A1E8FGF7_9ALTE</name>
<dbReference type="EMBL" id="MJIC01000010">
    <property type="protein sequence ID" value="OFI34543.1"/>
    <property type="molecule type" value="Genomic_DNA"/>
</dbReference>
<evidence type="ECO:0008006" key="4">
    <source>
        <dbReference type="Google" id="ProtNLM"/>
    </source>
</evidence>
<comment type="caution">
    <text evidence="2">The sequence shown here is derived from an EMBL/GenBank/DDBJ whole genome shotgun (WGS) entry which is preliminary data.</text>
</comment>
<accession>A0A1E8FGF7</accession>
<organism evidence="2 3">
    <name type="scientific">Alteromonas lipolytica</name>
    <dbReference type="NCBI Taxonomy" id="1856405"/>
    <lineage>
        <taxon>Bacteria</taxon>
        <taxon>Pseudomonadati</taxon>
        <taxon>Pseudomonadota</taxon>
        <taxon>Gammaproteobacteria</taxon>
        <taxon>Alteromonadales</taxon>
        <taxon>Alteromonadaceae</taxon>
        <taxon>Alteromonas/Salinimonas group</taxon>
        <taxon>Alteromonas</taxon>
    </lineage>
</organism>
<gene>
    <name evidence="2" type="ORF">BFC17_13155</name>
</gene>
<reference evidence="2 3" key="1">
    <citation type="submission" date="2016-09" db="EMBL/GenBank/DDBJ databases">
        <title>Alteromonas lipolytica, a new species isolated from sea water.</title>
        <authorList>
            <person name="Wu Y.-H."/>
            <person name="Cheng H."/>
            <person name="Xu X.-W."/>
        </authorList>
    </citation>
    <scope>NUCLEOTIDE SEQUENCE [LARGE SCALE GENOMIC DNA]</scope>
    <source>
        <strain evidence="2 3">JW12</strain>
    </source>
</reference>
<dbReference type="RefSeq" id="WP_070175462.1">
    <property type="nucleotide sequence ID" value="NZ_BMJR01000001.1"/>
</dbReference>
<dbReference type="AlphaFoldDB" id="A0A1E8FGF7"/>